<reference evidence="1" key="1">
    <citation type="submission" date="2019-04" db="EMBL/GenBank/DDBJ databases">
        <authorList>
            <person name="Alioto T."/>
            <person name="Alioto T."/>
        </authorList>
    </citation>
    <scope>NUCLEOTIDE SEQUENCE [LARGE SCALE GENOMIC DNA]</scope>
</reference>
<dbReference type="EMBL" id="CABDUW010002430">
    <property type="protein sequence ID" value="VTJ86783.1"/>
    <property type="molecule type" value="Genomic_DNA"/>
</dbReference>
<comment type="caution">
    <text evidence="1">The sequence shown here is derived from an EMBL/GenBank/DDBJ whole genome shotgun (WGS) entry which is preliminary data.</text>
</comment>
<dbReference type="Proteomes" id="UP000335636">
    <property type="component" value="Unassembled WGS sequence"/>
</dbReference>
<dbReference type="AlphaFoldDB" id="A0A5E4CY91"/>
<protein>
    <submittedName>
        <fullName evidence="1">Uncharacterized protein</fullName>
    </submittedName>
</protein>
<sequence length="86" mass="9064">MLATKPTQVLQPPCTSRTTSISTHTGLLAAHHAGILMVTAPRVPSYLSCVDPNYQHGTPLVTSILGHCNLCQSSTCGALHLGTLDR</sequence>
<feature type="non-terminal residue" evidence="1">
    <location>
        <position position="86"/>
    </location>
</feature>
<name>A0A5E4CY91_MARMO</name>
<accession>A0A5E4CY91</accession>
<evidence type="ECO:0000313" key="1">
    <source>
        <dbReference type="EMBL" id="VTJ86783.1"/>
    </source>
</evidence>
<gene>
    <name evidence="1" type="ORF">MONAX_5E009765</name>
</gene>
<organism evidence="1 2">
    <name type="scientific">Marmota monax</name>
    <name type="common">Woodchuck</name>
    <dbReference type="NCBI Taxonomy" id="9995"/>
    <lineage>
        <taxon>Eukaryota</taxon>
        <taxon>Metazoa</taxon>
        <taxon>Chordata</taxon>
        <taxon>Craniata</taxon>
        <taxon>Vertebrata</taxon>
        <taxon>Euteleostomi</taxon>
        <taxon>Mammalia</taxon>
        <taxon>Eutheria</taxon>
        <taxon>Euarchontoglires</taxon>
        <taxon>Glires</taxon>
        <taxon>Rodentia</taxon>
        <taxon>Sciuromorpha</taxon>
        <taxon>Sciuridae</taxon>
        <taxon>Xerinae</taxon>
        <taxon>Marmotini</taxon>
        <taxon>Marmota</taxon>
    </lineage>
</organism>
<evidence type="ECO:0000313" key="2">
    <source>
        <dbReference type="Proteomes" id="UP000335636"/>
    </source>
</evidence>
<proteinExistence type="predicted"/>
<keyword evidence="2" id="KW-1185">Reference proteome</keyword>